<sequence>MATVSTKSLKKISSFKRIQVLNSDLDTTYDKKIKHKKCKVVFLVRDQICEFLKRQSIINNRFEEIKKQEWWNLQKKNLYTFLIALSLILFIWSTLVLLGAASCNLYNVDCTCYSNFRFIPWFANNKEKHLLF</sequence>
<accession>A0A1B6DY60</accession>
<name>A0A1B6DY60_9HEMI</name>
<dbReference type="AlphaFoldDB" id="A0A1B6DY60"/>
<keyword evidence="1" id="KW-0812">Transmembrane</keyword>
<evidence type="ECO:0000313" key="2">
    <source>
        <dbReference type="EMBL" id="JAS30610.1"/>
    </source>
</evidence>
<keyword evidence="1" id="KW-0472">Membrane</keyword>
<protein>
    <submittedName>
        <fullName evidence="2">Uncharacterized protein</fullName>
    </submittedName>
</protein>
<evidence type="ECO:0000256" key="1">
    <source>
        <dbReference type="SAM" id="Phobius"/>
    </source>
</evidence>
<keyword evidence="1" id="KW-1133">Transmembrane helix</keyword>
<feature type="transmembrane region" description="Helical" evidence="1">
    <location>
        <begin position="78"/>
        <end position="101"/>
    </location>
</feature>
<organism evidence="2">
    <name type="scientific">Clastoptera arizonana</name>
    <name type="common">Arizona spittle bug</name>
    <dbReference type="NCBI Taxonomy" id="38151"/>
    <lineage>
        <taxon>Eukaryota</taxon>
        <taxon>Metazoa</taxon>
        <taxon>Ecdysozoa</taxon>
        <taxon>Arthropoda</taxon>
        <taxon>Hexapoda</taxon>
        <taxon>Insecta</taxon>
        <taxon>Pterygota</taxon>
        <taxon>Neoptera</taxon>
        <taxon>Paraneoptera</taxon>
        <taxon>Hemiptera</taxon>
        <taxon>Auchenorrhyncha</taxon>
        <taxon>Cercopoidea</taxon>
        <taxon>Clastopteridae</taxon>
        <taxon>Clastoptera</taxon>
    </lineage>
</organism>
<gene>
    <name evidence="2" type="ORF">g.7812</name>
</gene>
<proteinExistence type="predicted"/>
<dbReference type="EMBL" id="GEDC01006688">
    <property type="protein sequence ID" value="JAS30610.1"/>
    <property type="molecule type" value="Transcribed_RNA"/>
</dbReference>
<reference evidence="2" key="1">
    <citation type="submission" date="2015-12" db="EMBL/GenBank/DDBJ databases">
        <title>De novo transcriptome assembly of four potential Pierce s Disease insect vectors from Arizona vineyards.</title>
        <authorList>
            <person name="Tassone E.E."/>
        </authorList>
    </citation>
    <scope>NUCLEOTIDE SEQUENCE</scope>
</reference>